<evidence type="ECO:0000256" key="5">
    <source>
        <dbReference type="ARBA" id="ARBA00022525"/>
    </source>
</evidence>
<dbReference type="STRING" id="623744.A0A553R9R5"/>
<comment type="subcellular location">
    <subcellularLocation>
        <location evidence="1">Secreted</location>
        <location evidence="1">Extracellular space</location>
        <location evidence="1">Extracellular matrix</location>
    </subcellularLocation>
    <subcellularLocation>
        <location evidence="14">Zona pellucida</location>
    </subcellularLocation>
    <subcellularLocation>
        <location evidence="14">Cell membrane</location>
        <topology evidence="14">Single-pass type I membrane protein</topology>
    </subcellularLocation>
</comment>
<dbReference type="AlphaFoldDB" id="A0A553R9R5"/>
<evidence type="ECO:0000256" key="7">
    <source>
        <dbReference type="ARBA" id="ARBA00022685"/>
    </source>
</evidence>
<comment type="caution">
    <text evidence="16">The sequence shown here is derived from an EMBL/GenBank/DDBJ whole genome shotgun (WGS) entry which is preliminary data.</text>
</comment>
<dbReference type="EMBL" id="SRMA01025127">
    <property type="protein sequence ID" value="TRY98896.1"/>
    <property type="molecule type" value="Genomic_DNA"/>
</dbReference>
<dbReference type="FunFam" id="2.60.40.3210:FF:000001">
    <property type="entry name" value="Zona pellucida sperm-binding protein 3"/>
    <property type="match status" value="1"/>
</dbReference>
<protein>
    <recommendedName>
        <fullName evidence="3 14">Zona pellucida sperm-binding protein 3</fullName>
    </recommendedName>
</protein>
<keyword evidence="13" id="KW-0325">Glycoprotein</keyword>
<keyword evidence="10" id="KW-1133">Transmembrane helix</keyword>
<name>A0A553R9R5_9TELE</name>
<dbReference type="PANTHER" id="PTHR11576">
    <property type="entry name" value="ZONA PELLUCIDA SPERM-BINDING PROTEIN 3"/>
    <property type="match status" value="1"/>
</dbReference>
<dbReference type="GO" id="GO:0035804">
    <property type="term" value="F:structural constituent of egg coat"/>
    <property type="evidence" value="ECO:0007669"/>
    <property type="project" value="UniProtKB-UniRule"/>
</dbReference>
<dbReference type="Gene3D" id="2.60.40.3210">
    <property type="entry name" value="Zona pellucida, ZP-N domain"/>
    <property type="match status" value="1"/>
</dbReference>
<evidence type="ECO:0000256" key="11">
    <source>
        <dbReference type="ARBA" id="ARBA00023136"/>
    </source>
</evidence>
<dbReference type="GO" id="GO:0035803">
    <property type="term" value="P:egg coat formation"/>
    <property type="evidence" value="ECO:0007669"/>
    <property type="project" value="UniProtKB-UniRule"/>
</dbReference>
<keyword evidence="6 14" id="KW-0272">Extracellular matrix</keyword>
<dbReference type="InterPro" id="IPR042235">
    <property type="entry name" value="ZP-C_dom"/>
</dbReference>
<evidence type="ECO:0000256" key="13">
    <source>
        <dbReference type="ARBA" id="ARBA00023180"/>
    </source>
</evidence>
<dbReference type="Pfam" id="PF00100">
    <property type="entry name" value="Zona_pellucida"/>
    <property type="match status" value="1"/>
</dbReference>
<evidence type="ECO:0000256" key="9">
    <source>
        <dbReference type="ARBA" id="ARBA00022729"/>
    </source>
</evidence>
<sequence>MCGFVELETMGLNQCVSVALLVVVIECVFGASSRSSAYRYQNVVQDSQEVDARGRWLALQATNGVRSLRQQSTPLSSNLLTSNIQFKQDMTNPTNQLFWKFPVISEEPAQPHINFELVQPESANSVAALCLENGVQVEVKLDFFGTGQLLEPTLFSLGGCAAVDMDAEAGVLIFQSALQDCGSQQFVTEDELVYLFAIEYTAAPFQGTSVIRASSATVDIECHYPRKHNVSSDLLQPAWVPFASSAVAEEVLVFSLTLMTADWMYERPSSVFFLGDVLNFCASVKPFNHVPLRIFVDHCVATANQDMSSGSLYSFIENHGCFTDAKYTGSSSTFLPRVENDQLQFQLESFRFENEGSGDIFITCFLKASIADSQIDGLHKACSFKPNGWISSDGSDVACGCCDSSCEVADVPSASPGGPFFFF</sequence>
<reference evidence="16 17" key="1">
    <citation type="journal article" date="2019" name="Sci. Data">
        <title>Hybrid genome assembly and annotation of Danionella translucida.</title>
        <authorList>
            <person name="Kadobianskyi M."/>
            <person name="Schulze L."/>
            <person name="Schuelke M."/>
            <person name="Judkewitz B."/>
        </authorList>
    </citation>
    <scope>NUCLEOTIDE SEQUENCE [LARGE SCALE GENOMIC DNA]</scope>
    <source>
        <strain evidence="16 17">Bolton</strain>
    </source>
</reference>
<dbReference type="SMART" id="SM00241">
    <property type="entry name" value="ZP"/>
    <property type="match status" value="1"/>
</dbReference>
<keyword evidence="4 14" id="KW-1003">Cell membrane</keyword>
<dbReference type="PANTHER" id="PTHR11576:SF2">
    <property type="entry name" value="ZONA PELLUCIDA SPERM-BINDING PROTEIN 3"/>
    <property type="match status" value="1"/>
</dbReference>
<accession>A0A553R9R5</accession>
<dbReference type="GO" id="GO:0005886">
    <property type="term" value="C:plasma membrane"/>
    <property type="evidence" value="ECO:0007669"/>
    <property type="project" value="UniProtKB-SubCell"/>
</dbReference>
<keyword evidence="11" id="KW-0472">Membrane</keyword>
<keyword evidence="5 14" id="KW-0964">Secreted</keyword>
<evidence type="ECO:0000313" key="16">
    <source>
        <dbReference type="EMBL" id="TRY98896.1"/>
    </source>
</evidence>
<evidence type="ECO:0000256" key="6">
    <source>
        <dbReference type="ARBA" id="ARBA00022530"/>
    </source>
</evidence>
<keyword evidence="17" id="KW-1185">Reference proteome</keyword>
<dbReference type="InterPro" id="IPR001507">
    <property type="entry name" value="ZP_dom"/>
</dbReference>
<dbReference type="GO" id="GO:2000344">
    <property type="term" value="P:positive regulation of acrosome reaction"/>
    <property type="evidence" value="ECO:0007669"/>
    <property type="project" value="UniProtKB-UniRule"/>
</dbReference>
<organism evidence="16 17">
    <name type="scientific">Danionella cerebrum</name>
    <dbReference type="NCBI Taxonomy" id="2873325"/>
    <lineage>
        <taxon>Eukaryota</taxon>
        <taxon>Metazoa</taxon>
        <taxon>Chordata</taxon>
        <taxon>Craniata</taxon>
        <taxon>Vertebrata</taxon>
        <taxon>Euteleostomi</taxon>
        <taxon>Actinopterygii</taxon>
        <taxon>Neopterygii</taxon>
        <taxon>Teleostei</taxon>
        <taxon>Ostariophysi</taxon>
        <taxon>Cypriniformes</taxon>
        <taxon>Danionidae</taxon>
        <taxon>Danioninae</taxon>
        <taxon>Danionella</taxon>
    </lineage>
</organism>
<evidence type="ECO:0000256" key="12">
    <source>
        <dbReference type="ARBA" id="ARBA00023157"/>
    </source>
</evidence>
<dbReference type="GO" id="GO:0007339">
    <property type="term" value="P:binding of sperm to zona pellucida"/>
    <property type="evidence" value="ECO:0007669"/>
    <property type="project" value="UniProtKB-UniRule"/>
</dbReference>
<evidence type="ECO:0000256" key="2">
    <source>
        <dbReference type="ARBA" id="ARBA00006735"/>
    </source>
</evidence>
<dbReference type="FunFam" id="2.60.40.4100:FF:000002">
    <property type="entry name" value="Zona pellucida sperm-binding protein 3"/>
    <property type="match status" value="1"/>
</dbReference>
<comment type="similarity">
    <text evidence="2 14">Belongs to the ZP domain family. ZPC subfamily.</text>
</comment>
<keyword evidence="7 14" id="KW-0165">Cleavage on pair of basic residues</keyword>
<dbReference type="OrthoDB" id="8880842at2759"/>
<keyword evidence="8" id="KW-0812">Transmembrane</keyword>
<keyword evidence="9 14" id="KW-0732">Signal</keyword>
<dbReference type="PROSITE" id="PS51034">
    <property type="entry name" value="ZP_2"/>
    <property type="match status" value="1"/>
</dbReference>
<feature type="domain" description="ZP" evidence="15">
    <location>
        <begin position="129"/>
        <end position="389"/>
    </location>
</feature>
<dbReference type="Proteomes" id="UP000316079">
    <property type="component" value="Unassembled WGS sequence"/>
</dbReference>
<dbReference type="InterPro" id="IPR055356">
    <property type="entry name" value="ZP-N"/>
</dbReference>
<evidence type="ECO:0000256" key="3">
    <source>
        <dbReference type="ARBA" id="ARBA00017980"/>
    </source>
</evidence>
<dbReference type="GO" id="GO:0032190">
    <property type="term" value="F:acrosin binding"/>
    <property type="evidence" value="ECO:0007669"/>
    <property type="project" value="TreeGrafter"/>
</dbReference>
<dbReference type="InterPro" id="IPR055355">
    <property type="entry name" value="ZP-C"/>
</dbReference>
<evidence type="ECO:0000259" key="15">
    <source>
        <dbReference type="PROSITE" id="PS51034"/>
    </source>
</evidence>
<dbReference type="GO" id="GO:0035805">
    <property type="term" value="C:egg coat"/>
    <property type="evidence" value="ECO:0007669"/>
    <property type="project" value="UniProtKB-SubCell"/>
</dbReference>
<dbReference type="Gene3D" id="2.60.40.4100">
    <property type="entry name" value="Zona pellucida, ZP-C domain"/>
    <property type="match status" value="1"/>
</dbReference>
<evidence type="ECO:0000256" key="8">
    <source>
        <dbReference type="ARBA" id="ARBA00022692"/>
    </source>
</evidence>
<evidence type="ECO:0000256" key="10">
    <source>
        <dbReference type="ARBA" id="ARBA00022989"/>
    </source>
</evidence>
<gene>
    <name evidence="16" type="ORF">DNTS_026554</name>
</gene>
<evidence type="ECO:0000256" key="4">
    <source>
        <dbReference type="ARBA" id="ARBA00022475"/>
    </source>
</evidence>
<comment type="PTM">
    <text evidence="14">Proteolytically cleaved before the transmembrane segment to yield the secreted ectodomain incorporated in the zona pellucida.</text>
</comment>
<dbReference type="Pfam" id="PF23344">
    <property type="entry name" value="ZP-N"/>
    <property type="match status" value="1"/>
</dbReference>
<comment type="domain">
    <text evidence="14">The ZP domain is involved in the polymerization of the ZP proteins to form the zona pellucida.</text>
</comment>
<evidence type="ECO:0000256" key="1">
    <source>
        <dbReference type="ARBA" id="ARBA00004498"/>
    </source>
</evidence>
<evidence type="ECO:0000256" key="14">
    <source>
        <dbReference type="RuleBase" id="RU367066"/>
    </source>
</evidence>
<evidence type="ECO:0000313" key="17">
    <source>
        <dbReference type="Proteomes" id="UP000316079"/>
    </source>
</evidence>
<comment type="function">
    <text evidence="14">Component of the zona pellucida, an extracellular matrix surrounding oocytes which mediates sperm binding, induction of the acrosome reaction and prevents post-fertilization polyspermy. The zona pellucida is composed of 3 to 4 glycoproteins, ZP1, ZP2, ZP3, and ZP4. ZP3 is essential for sperm binding and zona matrix formation.</text>
</comment>
<keyword evidence="12 14" id="KW-1015">Disulfide bond</keyword>
<proteinExistence type="inferred from homology"/>